<proteinExistence type="predicted"/>
<evidence type="ECO:0000313" key="2">
    <source>
        <dbReference type="Proteomes" id="UP000183832"/>
    </source>
</evidence>
<organism evidence="1 2">
    <name type="scientific">Clunio marinus</name>
    <dbReference type="NCBI Taxonomy" id="568069"/>
    <lineage>
        <taxon>Eukaryota</taxon>
        <taxon>Metazoa</taxon>
        <taxon>Ecdysozoa</taxon>
        <taxon>Arthropoda</taxon>
        <taxon>Hexapoda</taxon>
        <taxon>Insecta</taxon>
        <taxon>Pterygota</taxon>
        <taxon>Neoptera</taxon>
        <taxon>Endopterygota</taxon>
        <taxon>Diptera</taxon>
        <taxon>Nematocera</taxon>
        <taxon>Chironomoidea</taxon>
        <taxon>Chironomidae</taxon>
        <taxon>Clunio</taxon>
    </lineage>
</organism>
<name>A0A1J1IK06_9DIPT</name>
<keyword evidence="2" id="KW-1185">Reference proteome</keyword>
<sequence>MSTFLEKIFEHFKRSRNRKVCFEKKAIK</sequence>
<gene>
    <name evidence="1" type="ORF">CLUMA_CG013179</name>
</gene>
<dbReference type="Proteomes" id="UP000183832">
    <property type="component" value="Unassembled WGS sequence"/>
</dbReference>
<protein>
    <submittedName>
        <fullName evidence="1">CLUMA_CG013179, isoform A</fullName>
    </submittedName>
</protein>
<dbReference type="EMBL" id="CVRI01000054">
    <property type="protein sequence ID" value="CRK99876.1"/>
    <property type="molecule type" value="Genomic_DNA"/>
</dbReference>
<accession>A0A1J1IK06</accession>
<reference evidence="1 2" key="1">
    <citation type="submission" date="2015-04" db="EMBL/GenBank/DDBJ databases">
        <authorList>
            <person name="Syromyatnikov M.Y."/>
            <person name="Popov V.N."/>
        </authorList>
    </citation>
    <scope>NUCLEOTIDE SEQUENCE [LARGE SCALE GENOMIC DNA]</scope>
</reference>
<dbReference type="AlphaFoldDB" id="A0A1J1IK06"/>
<evidence type="ECO:0000313" key="1">
    <source>
        <dbReference type="EMBL" id="CRK99876.1"/>
    </source>
</evidence>